<dbReference type="Gene3D" id="1.10.245.10">
    <property type="entry name" value="SWIB/MDM2 domain"/>
    <property type="match status" value="1"/>
</dbReference>
<gene>
    <name evidence="4" type="ORF">PPACK8108_LOCUS7726</name>
</gene>
<dbReference type="CDD" id="cd10567">
    <property type="entry name" value="SWIB-MDM2_like"/>
    <property type="match status" value="1"/>
</dbReference>
<dbReference type="PROSITE" id="PS51998">
    <property type="entry name" value="DEK_C"/>
    <property type="match status" value="1"/>
</dbReference>
<evidence type="ECO:0000256" key="1">
    <source>
        <dbReference type="SAM" id="MobiDB-lite"/>
    </source>
</evidence>
<dbReference type="PANTHER" id="PTHR13844">
    <property type="entry name" value="SWI/SNF-RELATED MATRIX-ASSOCIATED ACTIN-DEPENDENT REGULATOR OF CHROMATIN SUBFAMILY D"/>
    <property type="match status" value="1"/>
</dbReference>
<dbReference type="InterPro" id="IPR014876">
    <property type="entry name" value="DEK_C"/>
</dbReference>
<dbReference type="PROSITE" id="PS51925">
    <property type="entry name" value="SWIB_MDM2"/>
    <property type="match status" value="1"/>
</dbReference>
<feature type="region of interest" description="Disordered" evidence="1">
    <location>
        <begin position="111"/>
        <end position="207"/>
    </location>
</feature>
<feature type="region of interest" description="Disordered" evidence="1">
    <location>
        <begin position="62"/>
        <end position="98"/>
    </location>
</feature>
<feature type="compositionally biased region" description="Low complexity" evidence="1">
    <location>
        <begin position="133"/>
        <end position="151"/>
    </location>
</feature>
<dbReference type="Pfam" id="PF02201">
    <property type="entry name" value="SWIB"/>
    <property type="match status" value="1"/>
</dbReference>
<keyword evidence="5" id="KW-1185">Reference proteome</keyword>
<evidence type="ECO:0000259" key="2">
    <source>
        <dbReference type="PROSITE" id="PS51925"/>
    </source>
</evidence>
<feature type="domain" description="DM2" evidence="2">
    <location>
        <begin position="206"/>
        <end position="283"/>
    </location>
</feature>
<organism evidence="4 5">
    <name type="scientific">Phakopsora pachyrhizi</name>
    <name type="common">Asian soybean rust disease fungus</name>
    <dbReference type="NCBI Taxonomy" id="170000"/>
    <lineage>
        <taxon>Eukaryota</taxon>
        <taxon>Fungi</taxon>
        <taxon>Dikarya</taxon>
        <taxon>Basidiomycota</taxon>
        <taxon>Pucciniomycotina</taxon>
        <taxon>Pucciniomycetes</taxon>
        <taxon>Pucciniales</taxon>
        <taxon>Phakopsoraceae</taxon>
        <taxon>Phakopsora</taxon>
    </lineage>
</organism>
<evidence type="ECO:0000313" key="4">
    <source>
        <dbReference type="EMBL" id="CAH7672891.1"/>
    </source>
</evidence>
<sequence>MSLPQGISTHVRAYLTSPDVNLETVSAKQIRKHLSTIFRDLDIKALRSEIDEISIPIFHQVREESESTDRANQAPQQQQQHQSNQSASSLPPLALPSRGIPGVIKAIAPTSEEDSKVINKSKSPSQLTANATSNSQKSNNSNGNSKSNTNSKVKKRKSAAYVNSDDESDGAGGGGKNGDKKKKKKVTRKPRASNGEGGDGTNSNKGIHQELNCSGPLSELIGVATCSRPQVVKKLWEYIKSKGLQDPQDKRQIVCDEALKKVFKQNSVHMFTMNKLLGDHLSKDEEVIQTS</sequence>
<dbReference type="SMART" id="SM00151">
    <property type="entry name" value="SWIB"/>
    <property type="match status" value="1"/>
</dbReference>
<dbReference type="SUPFAM" id="SSF47592">
    <property type="entry name" value="SWIB/MDM2 domain"/>
    <property type="match status" value="1"/>
</dbReference>
<evidence type="ECO:0000259" key="3">
    <source>
        <dbReference type="PROSITE" id="PS51998"/>
    </source>
</evidence>
<dbReference type="InterPro" id="IPR036885">
    <property type="entry name" value="SWIB_MDM2_dom_sf"/>
</dbReference>
<reference evidence="4" key="1">
    <citation type="submission" date="2022-06" db="EMBL/GenBank/DDBJ databases">
        <authorList>
            <consortium name="SYNGENTA / RWTH Aachen University"/>
        </authorList>
    </citation>
    <scope>NUCLEOTIDE SEQUENCE</scope>
</reference>
<evidence type="ECO:0008006" key="6">
    <source>
        <dbReference type="Google" id="ProtNLM"/>
    </source>
</evidence>
<evidence type="ECO:0000313" key="5">
    <source>
        <dbReference type="Proteomes" id="UP001153365"/>
    </source>
</evidence>
<proteinExistence type="predicted"/>
<dbReference type="Proteomes" id="UP001153365">
    <property type="component" value="Unassembled WGS sequence"/>
</dbReference>
<comment type="caution">
    <text evidence="4">The sequence shown here is derived from an EMBL/GenBank/DDBJ whole genome shotgun (WGS) entry which is preliminary data.</text>
</comment>
<dbReference type="InterPro" id="IPR019835">
    <property type="entry name" value="SWIB_domain"/>
</dbReference>
<feature type="compositionally biased region" description="Basic residues" evidence="1">
    <location>
        <begin position="179"/>
        <end position="191"/>
    </location>
</feature>
<dbReference type="EMBL" id="CALTRL010001521">
    <property type="protein sequence ID" value="CAH7672891.1"/>
    <property type="molecule type" value="Genomic_DNA"/>
</dbReference>
<protein>
    <recommendedName>
        <fullName evidence="6">DM2 domain-containing protein</fullName>
    </recommendedName>
</protein>
<name>A0AAV0AXX4_PHAPC</name>
<dbReference type="InterPro" id="IPR003121">
    <property type="entry name" value="SWIB_MDM2_domain"/>
</dbReference>
<accession>A0AAV0AXX4</accession>
<dbReference type="AlphaFoldDB" id="A0AAV0AXX4"/>
<feature type="domain" description="DEK-C" evidence="3">
    <location>
        <begin position="1"/>
        <end position="59"/>
    </location>
</feature>
<feature type="compositionally biased region" description="Polar residues" evidence="1">
    <location>
        <begin position="118"/>
        <end position="132"/>
    </location>
</feature>
<feature type="compositionally biased region" description="Low complexity" evidence="1">
    <location>
        <begin position="71"/>
        <end position="97"/>
    </location>
</feature>